<evidence type="ECO:0000256" key="1">
    <source>
        <dbReference type="ARBA" id="ARBA00009667"/>
    </source>
</evidence>
<dbReference type="CDD" id="cd04723">
    <property type="entry name" value="HisA_HisF"/>
    <property type="match status" value="1"/>
</dbReference>
<name>A0A949NBP4_9FIRM</name>
<dbReference type="InterPro" id="IPR011060">
    <property type="entry name" value="RibuloseP-bd_barrel"/>
</dbReference>
<evidence type="ECO:0000256" key="2">
    <source>
        <dbReference type="ARBA" id="ARBA00022605"/>
    </source>
</evidence>
<evidence type="ECO:0000313" key="8">
    <source>
        <dbReference type="Proteomes" id="UP000712157"/>
    </source>
</evidence>
<proteinExistence type="inferred from homology"/>
<dbReference type="Proteomes" id="UP000712157">
    <property type="component" value="Unassembled WGS sequence"/>
</dbReference>
<evidence type="ECO:0000256" key="6">
    <source>
        <dbReference type="RuleBase" id="RU003657"/>
    </source>
</evidence>
<dbReference type="GO" id="GO:0003949">
    <property type="term" value="F:1-(5-phosphoribosyl)-5-[(5-phosphoribosylamino)methylideneamino]imidazole-4-carboxamide isomerase activity"/>
    <property type="evidence" value="ECO:0007669"/>
    <property type="project" value="InterPro"/>
</dbReference>
<dbReference type="InterPro" id="IPR006062">
    <property type="entry name" value="His_biosynth"/>
</dbReference>
<comment type="caution">
    <text evidence="7">The sequence shown here is derived from an EMBL/GenBank/DDBJ whole genome shotgun (WGS) entry which is preliminary data.</text>
</comment>
<accession>A0A949NBP4</accession>
<dbReference type="SUPFAM" id="SSF51366">
    <property type="entry name" value="Ribulose-phoshate binding barrel"/>
    <property type="match status" value="1"/>
</dbReference>
<reference evidence="7" key="1">
    <citation type="submission" date="2021-06" db="EMBL/GenBank/DDBJ databases">
        <title>Description of novel taxa of the family Lachnospiraceae.</title>
        <authorList>
            <person name="Chaplin A.V."/>
            <person name="Sokolova S.R."/>
            <person name="Pikina A.P."/>
            <person name="Korzhanova M."/>
            <person name="Belova V."/>
            <person name="Korostin D."/>
            <person name="Efimov B.A."/>
        </authorList>
    </citation>
    <scope>NUCLEOTIDE SEQUENCE</scope>
    <source>
        <strain evidence="7">ASD5720</strain>
    </source>
</reference>
<dbReference type="NCBIfam" id="TIGR02129">
    <property type="entry name" value="hisA_euk"/>
    <property type="match status" value="1"/>
</dbReference>
<dbReference type="InterPro" id="IPR013785">
    <property type="entry name" value="Aldolase_TIM"/>
</dbReference>
<keyword evidence="4 7" id="KW-0413">Isomerase</keyword>
<evidence type="ECO:0000256" key="3">
    <source>
        <dbReference type="ARBA" id="ARBA00023102"/>
    </source>
</evidence>
<dbReference type="PANTHER" id="PTHR43090:SF2">
    <property type="entry name" value="1-(5-PHOSPHORIBOSYL)-5-[(5-PHOSPHORIBOSYLAMINO)METHYLIDENEAMINO] IMIDAZOLE-4-CARBOXAMIDE ISOMERASE"/>
    <property type="match status" value="1"/>
</dbReference>
<comment type="similarity">
    <text evidence="1 6">Belongs to the HisA/HisF family.</text>
</comment>
<keyword evidence="3 6" id="KW-0368">Histidine biosynthesis</keyword>
<dbReference type="RefSeq" id="WP_158346291.1">
    <property type="nucleotide sequence ID" value="NZ_JAHQCW010000025.1"/>
</dbReference>
<dbReference type="Pfam" id="PF00977">
    <property type="entry name" value="His_biosynth"/>
    <property type="match status" value="1"/>
</dbReference>
<dbReference type="GO" id="GO:0005737">
    <property type="term" value="C:cytoplasm"/>
    <property type="evidence" value="ECO:0007669"/>
    <property type="project" value="TreeGrafter"/>
</dbReference>
<dbReference type="AlphaFoldDB" id="A0A949NBP4"/>
<protein>
    <submittedName>
        <fullName evidence="7">Phosphoribosylformimino-5-aminoimidazole carboxamide ribotide isomerase</fullName>
    </submittedName>
</protein>
<dbReference type="PANTHER" id="PTHR43090">
    <property type="entry name" value="1-(5-PHOSPHORIBOSYL)-5-[(5-PHOSPHORIBOSYLAMINO)METHYLIDENEAMINO] IMIDAZOLE-4-CARBOXAMIDE ISOMERASE"/>
    <property type="match status" value="1"/>
</dbReference>
<dbReference type="InterPro" id="IPR011858">
    <property type="entry name" value="His6/HISN3"/>
</dbReference>
<dbReference type="Gene3D" id="3.20.20.70">
    <property type="entry name" value="Aldolase class I"/>
    <property type="match status" value="1"/>
</dbReference>
<dbReference type="InterPro" id="IPR044524">
    <property type="entry name" value="Isoase_HisA-like"/>
</dbReference>
<gene>
    <name evidence="7" type="primary">hisA</name>
    <name evidence="7" type="ORF">KTH89_14770</name>
</gene>
<keyword evidence="2 6" id="KW-0028">Amino-acid biosynthesis</keyword>
<organism evidence="7 8">
    <name type="scientific">Diplocloster agilis</name>
    <dbReference type="NCBI Taxonomy" id="2850323"/>
    <lineage>
        <taxon>Bacteria</taxon>
        <taxon>Bacillati</taxon>
        <taxon>Bacillota</taxon>
        <taxon>Clostridia</taxon>
        <taxon>Lachnospirales</taxon>
        <taxon>Lachnospiraceae</taxon>
        <taxon>Diplocloster</taxon>
    </lineage>
</organism>
<dbReference type="GO" id="GO:0000162">
    <property type="term" value="P:L-tryptophan biosynthetic process"/>
    <property type="evidence" value="ECO:0007669"/>
    <property type="project" value="TreeGrafter"/>
</dbReference>
<evidence type="ECO:0000256" key="4">
    <source>
        <dbReference type="ARBA" id="ARBA00023235"/>
    </source>
</evidence>
<sequence>MKFRPCIDIHNGQVKQIVGGSLRDQGDQALENFVSERDAAYYARFYQKDGLSGGHIILLNHKESPYYEATRRQAELALKACPGDFQVGGGITKDNALEYLRMGASHVIVTSYVFREGKIQEENLKAISRLVGREHLVLDLSCRRKEDGYYIVTDRWQNFTDVKVSPETLDELAAYCDEFLIHAADVEGRAQGIEYDLVDMLGCWEGIPVTYAGGVGNFDHLEQLYILGQNRLDVTIGSALDLFGGSMDYNRVLDFCEASRE</sequence>
<evidence type="ECO:0000256" key="5">
    <source>
        <dbReference type="ARBA" id="ARBA00029440"/>
    </source>
</evidence>
<comment type="pathway">
    <text evidence="5">Amino-acid biosynthesis.</text>
</comment>
<dbReference type="EMBL" id="JAHQCW010000025">
    <property type="protein sequence ID" value="MBU9737807.1"/>
    <property type="molecule type" value="Genomic_DNA"/>
</dbReference>
<dbReference type="GO" id="GO:0000105">
    <property type="term" value="P:L-histidine biosynthetic process"/>
    <property type="evidence" value="ECO:0007669"/>
    <property type="project" value="UniProtKB-KW"/>
</dbReference>
<keyword evidence="8" id="KW-1185">Reference proteome</keyword>
<evidence type="ECO:0000313" key="7">
    <source>
        <dbReference type="EMBL" id="MBU9737807.1"/>
    </source>
</evidence>